<keyword evidence="1" id="KW-0004">4Fe-4S</keyword>
<keyword evidence="3" id="KW-0408">Iron</keyword>
<dbReference type="PANTHER" id="PTHR43687">
    <property type="entry name" value="ADENYLYLSULFATE REDUCTASE, BETA SUBUNIT"/>
    <property type="match status" value="1"/>
</dbReference>
<dbReference type="Gene3D" id="3.30.70.20">
    <property type="match status" value="1"/>
</dbReference>
<reference evidence="7" key="1">
    <citation type="submission" date="2022-09" db="EMBL/GenBank/DDBJ databases">
        <title>Haloadaptaus new haloarchaeum isolated from saline soil.</title>
        <authorList>
            <person name="Duran-Viseras A."/>
            <person name="Sanchez-Porro C."/>
            <person name="Ventosa A."/>
        </authorList>
    </citation>
    <scope>NUCLEOTIDE SEQUENCE</scope>
    <source>
        <strain evidence="7">F3-133</strain>
    </source>
</reference>
<evidence type="ECO:0000313" key="7">
    <source>
        <dbReference type="EMBL" id="MCX2818809.1"/>
    </source>
</evidence>
<dbReference type="GO" id="GO:0046872">
    <property type="term" value="F:metal ion binding"/>
    <property type="evidence" value="ECO:0007669"/>
    <property type="project" value="UniProtKB-KW"/>
</dbReference>
<keyword evidence="2" id="KW-0479">Metal-binding</keyword>
<evidence type="ECO:0000256" key="1">
    <source>
        <dbReference type="ARBA" id="ARBA00022485"/>
    </source>
</evidence>
<evidence type="ECO:0000259" key="6">
    <source>
        <dbReference type="PROSITE" id="PS51379"/>
    </source>
</evidence>
<dbReference type="GO" id="GO:0016491">
    <property type="term" value="F:oxidoreductase activity"/>
    <property type="evidence" value="ECO:0007669"/>
    <property type="project" value="UniProtKB-ARBA"/>
</dbReference>
<keyword evidence="8" id="KW-1185">Reference proteome</keyword>
<dbReference type="InterPro" id="IPR017900">
    <property type="entry name" value="4Fe4S_Fe_S_CS"/>
</dbReference>
<feature type="domain" description="4Fe-4S ferredoxin-type" evidence="6">
    <location>
        <begin position="42"/>
        <end position="71"/>
    </location>
</feature>
<dbReference type="PROSITE" id="PS00198">
    <property type="entry name" value="4FE4S_FER_1"/>
    <property type="match status" value="1"/>
</dbReference>
<organism evidence="7 8">
    <name type="scientific">Halorutilus salinus</name>
    <dbReference type="NCBI Taxonomy" id="2487751"/>
    <lineage>
        <taxon>Archaea</taxon>
        <taxon>Methanobacteriati</taxon>
        <taxon>Methanobacteriota</taxon>
        <taxon>Stenosarchaea group</taxon>
        <taxon>Halobacteria</taxon>
        <taxon>Halorutilales</taxon>
        <taxon>Halorutilaceae</taxon>
        <taxon>Halorutilus</taxon>
    </lineage>
</organism>
<sequence>MPIDPEFEENRDVVGTHSPDNGGEHEVRGPVDEPERLGIHGTVVAVDFDACIGDGACLEDCPVDVFDWVESPGHPASDRKADPAREDDCIGCYLCEDVCPVDAIKIQY</sequence>
<evidence type="ECO:0000256" key="3">
    <source>
        <dbReference type="ARBA" id="ARBA00023004"/>
    </source>
</evidence>
<dbReference type="InterPro" id="IPR050572">
    <property type="entry name" value="Fe-S_Ferredoxin"/>
</dbReference>
<comment type="caution">
    <text evidence="7">The sequence shown here is derived from an EMBL/GenBank/DDBJ whole genome shotgun (WGS) entry which is preliminary data.</text>
</comment>
<name>A0A9Q4GG54_9EURY</name>
<dbReference type="Pfam" id="PF14697">
    <property type="entry name" value="Fer4_21"/>
    <property type="match status" value="1"/>
</dbReference>
<keyword evidence="4" id="KW-0411">Iron-sulfur</keyword>
<proteinExistence type="predicted"/>
<feature type="region of interest" description="Disordered" evidence="5">
    <location>
        <begin position="1"/>
        <end position="34"/>
    </location>
</feature>
<accession>A0A9Q4GG54</accession>
<dbReference type="InterPro" id="IPR017896">
    <property type="entry name" value="4Fe4S_Fe-S-bd"/>
</dbReference>
<dbReference type="SUPFAM" id="SSF54862">
    <property type="entry name" value="4Fe-4S ferredoxins"/>
    <property type="match status" value="1"/>
</dbReference>
<dbReference type="PANTHER" id="PTHR43687:SF5">
    <property type="entry name" value="4FE-4S FERREDOXIN-TYPE DOMAIN-CONTAINING PROTEIN"/>
    <property type="match status" value="1"/>
</dbReference>
<feature type="domain" description="4Fe-4S ferredoxin-type" evidence="6">
    <location>
        <begin position="80"/>
        <end position="108"/>
    </location>
</feature>
<dbReference type="EMBL" id="RKLV01000004">
    <property type="protein sequence ID" value="MCX2818809.1"/>
    <property type="molecule type" value="Genomic_DNA"/>
</dbReference>
<protein>
    <submittedName>
        <fullName evidence="7">Ferredoxin family protein</fullName>
    </submittedName>
</protein>
<gene>
    <name evidence="7" type="ORF">EGH25_05540</name>
</gene>
<dbReference type="Proteomes" id="UP001149411">
    <property type="component" value="Unassembled WGS sequence"/>
</dbReference>
<evidence type="ECO:0000256" key="4">
    <source>
        <dbReference type="ARBA" id="ARBA00023014"/>
    </source>
</evidence>
<evidence type="ECO:0000256" key="5">
    <source>
        <dbReference type="SAM" id="MobiDB-lite"/>
    </source>
</evidence>
<evidence type="ECO:0000256" key="2">
    <source>
        <dbReference type="ARBA" id="ARBA00022723"/>
    </source>
</evidence>
<feature type="compositionally biased region" description="Basic and acidic residues" evidence="5">
    <location>
        <begin position="22"/>
        <end position="34"/>
    </location>
</feature>
<dbReference type="AlphaFoldDB" id="A0A9Q4GG54"/>
<dbReference type="RefSeq" id="WP_266086648.1">
    <property type="nucleotide sequence ID" value="NZ_RKLV01000004.1"/>
</dbReference>
<evidence type="ECO:0000313" key="8">
    <source>
        <dbReference type="Proteomes" id="UP001149411"/>
    </source>
</evidence>
<dbReference type="PROSITE" id="PS51379">
    <property type="entry name" value="4FE4S_FER_2"/>
    <property type="match status" value="2"/>
</dbReference>
<dbReference type="GO" id="GO:0051539">
    <property type="term" value="F:4 iron, 4 sulfur cluster binding"/>
    <property type="evidence" value="ECO:0007669"/>
    <property type="project" value="UniProtKB-KW"/>
</dbReference>